<evidence type="ECO:0000256" key="3">
    <source>
        <dbReference type="ARBA" id="ARBA00023136"/>
    </source>
</evidence>
<evidence type="ECO:0000256" key="4">
    <source>
        <dbReference type="ARBA" id="ARBA00023176"/>
    </source>
</evidence>
<dbReference type="Pfam" id="PF01086">
    <property type="entry name" value="Clathrin_lg_ch"/>
    <property type="match status" value="1"/>
</dbReference>
<organism evidence="8 9">
    <name type="scientific">Smittium simulii</name>
    <dbReference type="NCBI Taxonomy" id="133385"/>
    <lineage>
        <taxon>Eukaryota</taxon>
        <taxon>Fungi</taxon>
        <taxon>Fungi incertae sedis</taxon>
        <taxon>Zoopagomycota</taxon>
        <taxon>Kickxellomycotina</taxon>
        <taxon>Harpellomycetes</taxon>
        <taxon>Harpellales</taxon>
        <taxon>Legeriomycetaceae</taxon>
        <taxon>Smittium</taxon>
    </lineage>
</organism>
<keyword evidence="4 6" id="KW-0168">Coated pit</keyword>
<evidence type="ECO:0000256" key="1">
    <source>
        <dbReference type="ARBA" id="ARBA00004180"/>
    </source>
</evidence>
<evidence type="ECO:0000256" key="5">
    <source>
        <dbReference type="ARBA" id="ARBA00023329"/>
    </source>
</evidence>
<comment type="similarity">
    <text evidence="2 6">Belongs to the clathrin light chain family.</text>
</comment>
<keyword evidence="7" id="KW-0175">Coiled coil</keyword>
<reference evidence="8 9" key="1">
    <citation type="journal article" date="2018" name="MBio">
        <title>Comparative Genomics Reveals the Core Gene Toolbox for the Fungus-Insect Symbiosis.</title>
        <authorList>
            <person name="Wang Y."/>
            <person name="Stata M."/>
            <person name="Wang W."/>
            <person name="Stajich J.E."/>
            <person name="White M.M."/>
            <person name="Moncalvo J.M."/>
        </authorList>
    </citation>
    <scope>NUCLEOTIDE SEQUENCE [LARGE SCALE GENOMIC DNA]</scope>
    <source>
        <strain evidence="8 9">SWE-8-4</strain>
    </source>
</reference>
<dbReference type="InterPro" id="IPR000996">
    <property type="entry name" value="Clathrin_L-chain"/>
</dbReference>
<keyword evidence="5 6" id="KW-0968">Cytoplasmic vesicle</keyword>
<gene>
    <name evidence="8" type="ORF">BB561_003706</name>
</gene>
<evidence type="ECO:0000256" key="7">
    <source>
        <dbReference type="SAM" id="Coils"/>
    </source>
</evidence>
<proteinExistence type="inferred from homology"/>
<keyword evidence="9" id="KW-1185">Reference proteome</keyword>
<dbReference type="GO" id="GO:0005198">
    <property type="term" value="F:structural molecule activity"/>
    <property type="evidence" value="ECO:0007669"/>
    <property type="project" value="InterPro"/>
</dbReference>
<dbReference type="OrthoDB" id="5555443at2759"/>
<dbReference type="Proteomes" id="UP000245383">
    <property type="component" value="Unassembled WGS sequence"/>
</dbReference>
<dbReference type="EMBL" id="MBFR01000154">
    <property type="protein sequence ID" value="PVU92645.1"/>
    <property type="molecule type" value="Genomic_DNA"/>
</dbReference>
<dbReference type="GO" id="GO:0016192">
    <property type="term" value="P:vesicle-mediated transport"/>
    <property type="evidence" value="ECO:0007669"/>
    <property type="project" value="InterPro"/>
</dbReference>
<comment type="function">
    <text evidence="6">Clathrin is the major protein of the polyhedral coat of coated pits and vesicles.</text>
</comment>
<sequence length="271" mass="30069">MAEQHEQHILNLERQLLGEDANRFQSPSATSAASFSNVMSYTNSPSNVISVSASPSNPGFETFSTSHTPNILATSGRQFDSPTVNYDSFTKPNPFEASTDLKPQVNQGQALGDSEFISEWKTNIKTIIAQRDEYSQEKSKQALKQAKNDLDSYYQEYNQNKEAQIAKNKSNKGDDQQQSIVGTFWQKVDKQIELTNTSFESQKKLINGTSNPNLSMKTSLSSVISELSISSDEKIPPSCELERIYDNSIMQNLISNLSSDPLTTDPKGSCL</sequence>
<dbReference type="GO" id="GO:0030130">
    <property type="term" value="C:clathrin coat of trans-Golgi network vesicle"/>
    <property type="evidence" value="ECO:0007669"/>
    <property type="project" value="InterPro"/>
</dbReference>
<accession>A0A2T9YJY6</accession>
<feature type="coiled-coil region" evidence="7">
    <location>
        <begin position="117"/>
        <end position="163"/>
    </location>
</feature>
<evidence type="ECO:0000256" key="2">
    <source>
        <dbReference type="ARBA" id="ARBA00005263"/>
    </source>
</evidence>
<protein>
    <recommendedName>
        <fullName evidence="6">Clathrin light chain</fullName>
    </recommendedName>
</protein>
<dbReference type="AlphaFoldDB" id="A0A2T9YJY6"/>
<evidence type="ECO:0000256" key="6">
    <source>
        <dbReference type="RuleBase" id="RU363137"/>
    </source>
</evidence>
<evidence type="ECO:0000313" key="9">
    <source>
        <dbReference type="Proteomes" id="UP000245383"/>
    </source>
</evidence>
<dbReference type="STRING" id="133385.A0A2T9YJY6"/>
<dbReference type="GO" id="GO:0030132">
    <property type="term" value="C:clathrin coat of coated pit"/>
    <property type="evidence" value="ECO:0007669"/>
    <property type="project" value="InterPro"/>
</dbReference>
<keyword evidence="3 6" id="KW-0472">Membrane</keyword>
<dbReference type="GO" id="GO:0006886">
    <property type="term" value="P:intracellular protein transport"/>
    <property type="evidence" value="ECO:0007669"/>
    <property type="project" value="InterPro"/>
</dbReference>
<evidence type="ECO:0000313" key="8">
    <source>
        <dbReference type="EMBL" id="PVU92645.1"/>
    </source>
</evidence>
<comment type="caution">
    <text evidence="8">The sequence shown here is derived from an EMBL/GenBank/DDBJ whole genome shotgun (WGS) entry which is preliminary data.</text>
</comment>
<comment type="subcellular location">
    <subcellularLocation>
        <location evidence="1 6">Cytoplasmic vesicle membrane</location>
        <topology evidence="1 6">Peripheral membrane protein</topology>
        <orientation evidence="1 6">Cytoplasmic side</orientation>
    </subcellularLocation>
    <subcellularLocation>
        <location evidence="6">Membrane</location>
        <location evidence="6">Coated pit</location>
        <topology evidence="6">Peripheral membrane protein</topology>
        <orientation evidence="6">Cytoplasmic side</orientation>
    </subcellularLocation>
    <text evidence="6">Cytoplasmic face of coated pits and vesicles.</text>
</comment>
<name>A0A2T9YJY6_9FUNG</name>